<feature type="transmembrane region" description="Helical" evidence="12">
    <location>
        <begin position="126"/>
        <end position="145"/>
    </location>
</feature>
<dbReference type="GO" id="GO:0015764">
    <property type="term" value="P:N-acetylglucosamine transport"/>
    <property type="evidence" value="ECO:0007669"/>
    <property type="project" value="TreeGrafter"/>
</dbReference>
<dbReference type="InterPro" id="IPR018113">
    <property type="entry name" value="PTrfase_EIIB_Cys"/>
</dbReference>
<dbReference type="GO" id="GO:0090563">
    <property type="term" value="F:protein-phosphocysteine-sugar phosphotransferase activity"/>
    <property type="evidence" value="ECO:0007669"/>
    <property type="project" value="TreeGrafter"/>
</dbReference>
<evidence type="ECO:0000256" key="10">
    <source>
        <dbReference type="ARBA" id="ARBA00023136"/>
    </source>
</evidence>
<dbReference type="InterPro" id="IPR013013">
    <property type="entry name" value="PTS_EIIC_1"/>
</dbReference>
<keyword evidence="10 12" id="KW-0472">Membrane</keyword>
<dbReference type="Pfam" id="PF02378">
    <property type="entry name" value="PTS_EIIC"/>
    <property type="match status" value="1"/>
</dbReference>
<dbReference type="CDD" id="cd00212">
    <property type="entry name" value="PTS_IIB_glc"/>
    <property type="match status" value="1"/>
</dbReference>
<feature type="transmembrane region" description="Helical" evidence="12">
    <location>
        <begin position="341"/>
        <end position="361"/>
    </location>
</feature>
<evidence type="ECO:0000256" key="7">
    <source>
        <dbReference type="ARBA" id="ARBA00022692"/>
    </source>
</evidence>
<evidence type="ECO:0000256" key="8">
    <source>
        <dbReference type="ARBA" id="ARBA00022777"/>
    </source>
</evidence>
<organism evidence="15 16">
    <name type="scientific">Spiroplasma alleghenense</name>
    <dbReference type="NCBI Taxonomy" id="216931"/>
    <lineage>
        <taxon>Bacteria</taxon>
        <taxon>Bacillati</taxon>
        <taxon>Mycoplasmatota</taxon>
        <taxon>Mollicutes</taxon>
        <taxon>Entomoplasmatales</taxon>
        <taxon>Spiroplasmataceae</taxon>
        <taxon>Spiroplasma</taxon>
    </lineage>
</organism>
<keyword evidence="16" id="KW-1185">Reference proteome</keyword>
<keyword evidence="4" id="KW-0762">Sugar transport</keyword>
<evidence type="ECO:0000256" key="12">
    <source>
        <dbReference type="SAM" id="Phobius"/>
    </source>
</evidence>
<dbReference type="GO" id="GO:0009401">
    <property type="term" value="P:phosphoenolpyruvate-dependent sugar phosphotransferase system"/>
    <property type="evidence" value="ECO:0007669"/>
    <property type="project" value="UniProtKB-KW"/>
</dbReference>
<dbReference type="InterPro" id="IPR003352">
    <property type="entry name" value="PTS_EIIC"/>
</dbReference>
<dbReference type="KEGG" id="salx:SALLE_v1c04620"/>
<dbReference type="RefSeq" id="WP_115558046.1">
    <property type="nucleotide sequence ID" value="NZ_CP031376.1"/>
</dbReference>
<dbReference type="GO" id="GO:0005886">
    <property type="term" value="C:plasma membrane"/>
    <property type="evidence" value="ECO:0007669"/>
    <property type="project" value="UniProtKB-SubCell"/>
</dbReference>
<feature type="transmembrane region" description="Helical" evidence="12">
    <location>
        <begin position="368"/>
        <end position="384"/>
    </location>
</feature>
<dbReference type="Gene3D" id="3.30.1360.60">
    <property type="entry name" value="Glucose permease domain IIB"/>
    <property type="match status" value="1"/>
</dbReference>
<keyword evidence="3" id="KW-1003">Cell membrane</keyword>
<evidence type="ECO:0000256" key="2">
    <source>
        <dbReference type="ARBA" id="ARBA00022448"/>
    </source>
</evidence>
<feature type="transmembrane region" description="Helical" evidence="12">
    <location>
        <begin position="457"/>
        <end position="478"/>
    </location>
</feature>
<evidence type="ECO:0000256" key="5">
    <source>
        <dbReference type="ARBA" id="ARBA00022679"/>
    </source>
</evidence>
<evidence type="ECO:0000256" key="6">
    <source>
        <dbReference type="ARBA" id="ARBA00022683"/>
    </source>
</evidence>
<dbReference type="GO" id="GO:0016301">
    <property type="term" value="F:kinase activity"/>
    <property type="evidence" value="ECO:0007669"/>
    <property type="project" value="UniProtKB-KW"/>
</dbReference>
<evidence type="ECO:0000259" key="14">
    <source>
        <dbReference type="PROSITE" id="PS51103"/>
    </source>
</evidence>
<dbReference type="InterPro" id="IPR001996">
    <property type="entry name" value="PTS_IIB_1"/>
</dbReference>
<sequence>MSKTEILTDDKALVGDKKVTEKKLSSKLAKANSGQSGWNKFLSMLQELGKALQFPIAVLPFAAILNRFGALGIQFTTDAAGEITNQAGYWISFFFQAPGGVVFDNLALLFAIGVAFGLAKDHRGEVALISTVFYLIIVAMTGHSGTLPEAIYKTLLPFENVKGEQFSSLFYVPVYEEGVITGGAYVLSVGVLGGIVAGCFSAYLYNRLKEIELPQALSFFSGRRFVPMVAMLVAMLVALAFAIVWPWIQFVLMKFGGLIADPTKPEVAVPGTAMFAALNRFLLPFGLHQILNTFFWFQLPIQGVVIDPLTGNAGNTEVWVSGDINAFAKGIEGSGLFQGGWFPIMMGGMPMAAVAMIMAAPKEKRQQVAGFLGGVAAVSFVSGITEPIEFSFVFIAPVLFGIHVGLSAIFFAISTSMRIQIGFGFSAGMIDYIVSFAQSWGFSQHNTGAFKVLANPLMTLVLTAGAGAAYYFIFYTVIVKMNIQTPGREIEVDGAAPVAYVKAEKTKGKKDFTAKATAIIDALGKDNIEIVDNCTTRLRLTLKDVNDPNINDAAIKAAGAFGIKRLGDKSMQIVLGPDVQQVSSKMKELLGK</sequence>
<feature type="transmembrane region" description="Helical" evidence="12">
    <location>
        <begin position="225"/>
        <end position="248"/>
    </location>
</feature>
<evidence type="ECO:0000256" key="3">
    <source>
        <dbReference type="ARBA" id="ARBA00022475"/>
    </source>
</evidence>
<evidence type="ECO:0000256" key="4">
    <source>
        <dbReference type="ARBA" id="ARBA00022597"/>
    </source>
</evidence>
<evidence type="ECO:0000256" key="1">
    <source>
        <dbReference type="ARBA" id="ARBA00004651"/>
    </source>
</evidence>
<dbReference type="PANTHER" id="PTHR30009:SF4">
    <property type="entry name" value="PTS SYSTEM N-ACETYLGLUCOSAMINE-SPECIFIC EIICBA COMPONENT"/>
    <property type="match status" value="1"/>
</dbReference>
<accession>A0A345Z3F7</accession>
<evidence type="ECO:0000259" key="13">
    <source>
        <dbReference type="PROSITE" id="PS51098"/>
    </source>
</evidence>
<dbReference type="PROSITE" id="PS51098">
    <property type="entry name" value="PTS_EIIB_TYPE_1"/>
    <property type="match status" value="1"/>
</dbReference>
<feature type="domain" description="PTS EIIC type-1" evidence="14">
    <location>
        <begin position="39"/>
        <end position="490"/>
    </location>
</feature>
<feature type="transmembrane region" description="Helical" evidence="12">
    <location>
        <begin position="390"/>
        <end position="412"/>
    </location>
</feature>
<feature type="transmembrane region" description="Helical" evidence="12">
    <location>
        <begin position="184"/>
        <end position="205"/>
    </location>
</feature>
<keyword evidence="6" id="KW-0598">Phosphotransferase system</keyword>
<dbReference type="InterPro" id="IPR036878">
    <property type="entry name" value="Glu_permease_IIB"/>
</dbReference>
<feature type="active site" description="Phosphocysteine intermediate; for EIIB activity" evidence="11">
    <location>
        <position position="534"/>
    </location>
</feature>
<feature type="transmembrane region" description="Helical" evidence="12">
    <location>
        <begin position="93"/>
        <end position="119"/>
    </location>
</feature>
<dbReference type="PROSITE" id="PS51103">
    <property type="entry name" value="PTS_EIIC_TYPE_1"/>
    <property type="match status" value="1"/>
</dbReference>
<evidence type="ECO:0000313" key="16">
    <source>
        <dbReference type="Proteomes" id="UP000254792"/>
    </source>
</evidence>
<evidence type="ECO:0000256" key="9">
    <source>
        <dbReference type="ARBA" id="ARBA00022989"/>
    </source>
</evidence>
<evidence type="ECO:0000313" key="15">
    <source>
        <dbReference type="EMBL" id="AXK51136.1"/>
    </source>
</evidence>
<dbReference type="Pfam" id="PF00367">
    <property type="entry name" value="PTS_EIIB"/>
    <property type="match status" value="1"/>
</dbReference>
<feature type="domain" description="PTS EIIB type-1" evidence="13">
    <location>
        <begin position="512"/>
        <end position="592"/>
    </location>
</feature>
<keyword evidence="5" id="KW-0808">Transferase</keyword>
<proteinExistence type="predicted"/>
<gene>
    <name evidence="15" type="primary">nagE</name>
    <name evidence="15" type="ORF">SALLE_v1c04620</name>
</gene>
<dbReference type="Proteomes" id="UP000254792">
    <property type="component" value="Chromosome"/>
</dbReference>
<protein>
    <submittedName>
        <fullName evidence="15">PTS system, N-acetylglucosamine-specific IIB component</fullName>
    </submittedName>
</protein>
<keyword evidence="8" id="KW-0418">Kinase</keyword>
<evidence type="ECO:0000256" key="11">
    <source>
        <dbReference type="PROSITE-ProRule" id="PRU00421"/>
    </source>
</evidence>
<comment type="subcellular location">
    <subcellularLocation>
        <location evidence="1">Cell membrane</location>
        <topology evidence="1">Multi-pass membrane protein</topology>
    </subcellularLocation>
</comment>
<feature type="transmembrane region" description="Helical" evidence="12">
    <location>
        <begin position="419"/>
        <end position="437"/>
    </location>
</feature>
<feature type="transmembrane region" description="Helical" evidence="12">
    <location>
        <begin position="51"/>
        <end position="73"/>
    </location>
</feature>
<dbReference type="SUPFAM" id="SSF55604">
    <property type="entry name" value="Glucose permease domain IIB"/>
    <property type="match status" value="1"/>
</dbReference>
<reference evidence="15 16" key="1">
    <citation type="submission" date="2018-07" db="EMBL/GenBank/DDBJ databases">
        <title>Complete genome sequence of Spiroplasma alleghenense PLHS-1 (ATCC 51752).</title>
        <authorList>
            <person name="Chou L."/>
            <person name="Lee T.-Y."/>
            <person name="Tsai Y.-M."/>
            <person name="Kuo C.-H."/>
        </authorList>
    </citation>
    <scope>NUCLEOTIDE SEQUENCE [LARGE SCALE GENOMIC DNA]</scope>
    <source>
        <strain evidence="15 16">PLHS-1</strain>
    </source>
</reference>
<name>A0A345Z3F7_9MOLU</name>
<dbReference type="EMBL" id="CP031376">
    <property type="protein sequence ID" value="AXK51136.1"/>
    <property type="molecule type" value="Genomic_DNA"/>
</dbReference>
<keyword evidence="2" id="KW-0813">Transport</keyword>
<keyword evidence="7 12" id="KW-0812">Transmembrane</keyword>
<keyword evidence="9 12" id="KW-1133">Transmembrane helix</keyword>
<dbReference type="GO" id="GO:0008982">
    <property type="term" value="F:protein-N(PI)-phosphohistidine-sugar phosphotransferase activity"/>
    <property type="evidence" value="ECO:0007669"/>
    <property type="project" value="InterPro"/>
</dbReference>
<dbReference type="OrthoDB" id="9764327at2"/>
<dbReference type="PROSITE" id="PS01035">
    <property type="entry name" value="PTS_EIIB_TYPE_1_CYS"/>
    <property type="match status" value="1"/>
</dbReference>
<dbReference type="AlphaFoldDB" id="A0A345Z3F7"/>
<dbReference type="PANTHER" id="PTHR30009">
    <property type="entry name" value="CYTOCHROME C-TYPE SYNTHESIS PROTEIN AND PTS TRANSMEMBRANE COMPONENT"/>
    <property type="match status" value="1"/>
</dbReference>
<dbReference type="InterPro" id="IPR050429">
    <property type="entry name" value="PTS_Glucose_EIICBA"/>
</dbReference>